<evidence type="ECO:0000256" key="4">
    <source>
        <dbReference type="ARBA" id="ARBA00022692"/>
    </source>
</evidence>
<evidence type="ECO:0000256" key="1">
    <source>
        <dbReference type="ARBA" id="ARBA00004651"/>
    </source>
</evidence>
<dbReference type="SUPFAM" id="SSF161098">
    <property type="entry name" value="MetI-like"/>
    <property type="match status" value="1"/>
</dbReference>
<name>A0A345XLG7_9ACTN</name>
<comment type="subcellular location">
    <subcellularLocation>
        <location evidence="1 7">Cell membrane</location>
        <topology evidence="1 7">Multi-pass membrane protein</topology>
    </subcellularLocation>
</comment>
<feature type="transmembrane region" description="Helical" evidence="7">
    <location>
        <begin position="246"/>
        <end position="267"/>
    </location>
</feature>
<evidence type="ECO:0000256" key="2">
    <source>
        <dbReference type="ARBA" id="ARBA00022448"/>
    </source>
</evidence>
<evidence type="ECO:0000313" key="9">
    <source>
        <dbReference type="EMBL" id="AXK32483.1"/>
    </source>
</evidence>
<evidence type="ECO:0000256" key="6">
    <source>
        <dbReference type="ARBA" id="ARBA00023136"/>
    </source>
</evidence>
<evidence type="ECO:0000313" key="10">
    <source>
        <dbReference type="Proteomes" id="UP000254425"/>
    </source>
</evidence>
<keyword evidence="3" id="KW-1003">Cell membrane</keyword>
<keyword evidence="5 7" id="KW-1133">Transmembrane helix</keyword>
<dbReference type="InterPro" id="IPR035906">
    <property type="entry name" value="MetI-like_sf"/>
</dbReference>
<sequence>MTTTTEKARSRQGAGAGARKTSAAPLHLVQSKAFVHAAQVLICVAFLVLWETASSQGWADRNLYGQPSGIWTAIVDYLPSEKGLSSLRATAAAVAVSFVVGSVAGTVAGLVLGLSPTLNAIFGPFLAPINSVPRIALAPLFIAWFGLTMTSKVVLAVSMVFFILAENARSTVRSVDSDLMTMARVVGLKRVSLLTKVVLPSAVPTMFAGLRLTFTYALLGVVASEMVAATGGLGQEIVLYSSSYQINTVFAILVELMVIAVAMNWLFTAAEKRLLVWQQTS</sequence>
<feature type="domain" description="ABC transmembrane type-1" evidence="8">
    <location>
        <begin position="87"/>
        <end position="267"/>
    </location>
</feature>
<dbReference type="Proteomes" id="UP000254425">
    <property type="component" value="Chromosome"/>
</dbReference>
<dbReference type="Pfam" id="PF00528">
    <property type="entry name" value="BPD_transp_1"/>
    <property type="match status" value="1"/>
</dbReference>
<evidence type="ECO:0000256" key="3">
    <source>
        <dbReference type="ARBA" id="ARBA00022475"/>
    </source>
</evidence>
<dbReference type="InterPro" id="IPR000515">
    <property type="entry name" value="MetI-like"/>
</dbReference>
<evidence type="ECO:0000256" key="5">
    <source>
        <dbReference type="ARBA" id="ARBA00022989"/>
    </source>
</evidence>
<proteinExistence type="inferred from homology"/>
<dbReference type="CDD" id="cd06261">
    <property type="entry name" value="TM_PBP2"/>
    <property type="match status" value="1"/>
</dbReference>
<keyword evidence="2 7" id="KW-0813">Transport</keyword>
<keyword evidence="6 7" id="KW-0472">Membrane</keyword>
<accession>A0A345XLG7</accession>
<feature type="transmembrane region" description="Helical" evidence="7">
    <location>
        <begin position="91"/>
        <end position="115"/>
    </location>
</feature>
<dbReference type="PANTHER" id="PTHR30151">
    <property type="entry name" value="ALKANE SULFONATE ABC TRANSPORTER-RELATED, MEMBRANE SUBUNIT"/>
    <property type="match status" value="1"/>
</dbReference>
<dbReference type="PANTHER" id="PTHR30151:SF20">
    <property type="entry name" value="ABC TRANSPORTER PERMEASE PROTEIN HI_0355-RELATED"/>
    <property type="match status" value="1"/>
</dbReference>
<dbReference type="KEGG" id="sarm:DVA86_07250"/>
<gene>
    <name evidence="9" type="ORF">DVA86_07250</name>
</gene>
<feature type="transmembrane region" description="Helical" evidence="7">
    <location>
        <begin position="214"/>
        <end position="234"/>
    </location>
</feature>
<evidence type="ECO:0000259" key="8">
    <source>
        <dbReference type="PROSITE" id="PS50928"/>
    </source>
</evidence>
<dbReference type="PROSITE" id="PS50928">
    <property type="entry name" value="ABC_TM1"/>
    <property type="match status" value="1"/>
</dbReference>
<dbReference type="RefSeq" id="WP_208876718.1">
    <property type="nucleotide sequence ID" value="NZ_CP031320.1"/>
</dbReference>
<protein>
    <submittedName>
        <fullName evidence="9">ABC transporter permease</fullName>
    </submittedName>
</protein>
<dbReference type="Gene3D" id="1.10.3720.10">
    <property type="entry name" value="MetI-like"/>
    <property type="match status" value="1"/>
</dbReference>
<organism evidence="9 10">
    <name type="scientific">Streptomyces armeniacus</name>
    <dbReference type="NCBI Taxonomy" id="83291"/>
    <lineage>
        <taxon>Bacteria</taxon>
        <taxon>Bacillati</taxon>
        <taxon>Actinomycetota</taxon>
        <taxon>Actinomycetes</taxon>
        <taxon>Kitasatosporales</taxon>
        <taxon>Streptomycetaceae</taxon>
        <taxon>Streptomyces</taxon>
    </lineage>
</organism>
<reference evidence="9 10" key="1">
    <citation type="submission" date="2018-07" db="EMBL/GenBank/DDBJ databases">
        <title>Draft genome of the type strain Streptomyces armeniacus ATCC 15676.</title>
        <authorList>
            <person name="Labana P."/>
            <person name="Gosse J.T."/>
            <person name="Boddy C.N."/>
        </authorList>
    </citation>
    <scope>NUCLEOTIDE SEQUENCE [LARGE SCALE GENOMIC DNA]</scope>
    <source>
        <strain evidence="9 10">ATCC 15676</strain>
    </source>
</reference>
<keyword evidence="10" id="KW-1185">Reference proteome</keyword>
<feature type="transmembrane region" description="Helical" evidence="7">
    <location>
        <begin position="135"/>
        <end position="164"/>
    </location>
</feature>
<dbReference type="EMBL" id="CP031320">
    <property type="protein sequence ID" value="AXK32483.1"/>
    <property type="molecule type" value="Genomic_DNA"/>
</dbReference>
<comment type="similarity">
    <text evidence="7">Belongs to the binding-protein-dependent transport system permease family.</text>
</comment>
<dbReference type="GO" id="GO:0055085">
    <property type="term" value="P:transmembrane transport"/>
    <property type="evidence" value="ECO:0007669"/>
    <property type="project" value="InterPro"/>
</dbReference>
<keyword evidence="4 7" id="KW-0812">Transmembrane</keyword>
<dbReference type="AlphaFoldDB" id="A0A345XLG7"/>
<evidence type="ECO:0000256" key="7">
    <source>
        <dbReference type="RuleBase" id="RU363032"/>
    </source>
</evidence>
<dbReference type="GO" id="GO:0005886">
    <property type="term" value="C:plasma membrane"/>
    <property type="evidence" value="ECO:0007669"/>
    <property type="project" value="UniProtKB-SubCell"/>
</dbReference>